<dbReference type="EMBL" id="JAPMOU010000044">
    <property type="protein sequence ID" value="MDE1464866.1"/>
    <property type="molecule type" value="Genomic_DNA"/>
</dbReference>
<evidence type="ECO:0000256" key="1">
    <source>
        <dbReference type="SAM" id="SignalP"/>
    </source>
</evidence>
<dbReference type="Proteomes" id="UP001528823">
    <property type="component" value="Unassembled WGS sequence"/>
</dbReference>
<evidence type="ECO:0000313" key="2">
    <source>
        <dbReference type="EMBL" id="MDE1464866.1"/>
    </source>
</evidence>
<feature type="signal peptide" evidence="1">
    <location>
        <begin position="1"/>
        <end position="17"/>
    </location>
</feature>
<name>A0ABT5UFV2_9GAMM</name>
<organism evidence="2 3">
    <name type="scientific">Spartinivicinus poritis</name>
    <dbReference type="NCBI Taxonomy" id="2994640"/>
    <lineage>
        <taxon>Bacteria</taxon>
        <taxon>Pseudomonadati</taxon>
        <taxon>Pseudomonadota</taxon>
        <taxon>Gammaproteobacteria</taxon>
        <taxon>Oceanospirillales</taxon>
        <taxon>Zooshikellaceae</taxon>
        <taxon>Spartinivicinus</taxon>
    </lineage>
</organism>
<keyword evidence="1" id="KW-0732">Signal</keyword>
<comment type="caution">
    <text evidence="2">The sequence shown here is derived from an EMBL/GenBank/DDBJ whole genome shotgun (WGS) entry which is preliminary data.</text>
</comment>
<proteinExistence type="predicted"/>
<sequence>MFKVALLTTILIFTATACSNSSNSIHDICYQQEHICNQVANKKKWPESSNSKGFEYKWHQLQLAFPSNIVEMKQINDSVVLNYPEETTIKVTPLILFKTPYPSPTYQKNYSPVILNQFKVEFQLTLNDLPKTVDNHVEAAVWKNGLFGKILNIDQEKWFYYREGISVYIYQHNPHHHIAIITYNKLAQQALEIIIEGGSVKLDTLISSISIQPK</sequence>
<accession>A0ABT5UFV2</accession>
<dbReference type="PROSITE" id="PS51257">
    <property type="entry name" value="PROKAR_LIPOPROTEIN"/>
    <property type="match status" value="1"/>
</dbReference>
<protein>
    <submittedName>
        <fullName evidence="2">Uncharacterized protein</fullName>
    </submittedName>
</protein>
<evidence type="ECO:0000313" key="3">
    <source>
        <dbReference type="Proteomes" id="UP001528823"/>
    </source>
</evidence>
<gene>
    <name evidence="2" type="ORF">ORQ98_23160</name>
</gene>
<keyword evidence="3" id="KW-1185">Reference proteome</keyword>
<reference evidence="2 3" key="1">
    <citation type="submission" date="2022-11" db="EMBL/GenBank/DDBJ databases">
        <title>Spartinivicinus poritis sp. nov., isolated from scleractinian coral Porites lutea.</title>
        <authorList>
            <person name="Zhang G."/>
            <person name="Cai L."/>
            <person name="Wei Q."/>
        </authorList>
    </citation>
    <scope>NUCLEOTIDE SEQUENCE [LARGE SCALE GENOMIC DNA]</scope>
    <source>
        <strain evidence="2 3">A2-2</strain>
    </source>
</reference>
<feature type="chain" id="PRO_5047412742" evidence="1">
    <location>
        <begin position="18"/>
        <end position="214"/>
    </location>
</feature>
<dbReference type="RefSeq" id="WP_274691174.1">
    <property type="nucleotide sequence ID" value="NZ_JAPMOU010000044.1"/>
</dbReference>